<evidence type="ECO:0000313" key="2">
    <source>
        <dbReference type="Proteomes" id="UP000828048"/>
    </source>
</evidence>
<organism evidence="1 2">
    <name type="scientific">Vaccinium darrowii</name>
    <dbReference type="NCBI Taxonomy" id="229202"/>
    <lineage>
        <taxon>Eukaryota</taxon>
        <taxon>Viridiplantae</taxon>
        <taxon>Streptophyta</taxon>
        <taxon>Embryophyta</taxon>
        <taxon>Tracheophyta</taxon>
        <taxon>Spermatophyta</taxon>
        <taxon>Magnoliopsida</taxon>
        <taxon>eudicotyledons</taxon>
        <taxon>Gunneridae</taxon>
        <taxon>Pentapetalae</taxon>
        <taxon>asterids</taxon>
        <taxon>Ericales</taxon>
        <taxon>Ericaceae</taxon>
        <taxon>Vaccinioideae</taxon>
        <taxon>Vaccinieae</taxon>
        <taxon>Vaccinium</taxon>
    </lineage>
</organism>
<protein>
    <submittedName>
        <fullName evidence="1">Uncharacterized protein</fullName>
    </submittedName>
</protein>
<name>A0ACB7ZKT5_9ERIC</name>
<keyword evidence="2" id="KW-1185">Reference proteome</keyword>
<gene>
    <name evidence="1" type="ORF">Vadar_015343</name>
</gene>
<evidence type="ECO:0000313" key="1">
    <source>
        <dbReference type="EMBL" id="KAH7866079.1"/>
    </source>
</evidence>
<sequence>MELLMLMGCLLFTKIEIATEETIGSNVRDLGYLETGFLLYGPPSCGKTVIAKVVADEGGANFMPIKSRKL</sequence>
<accession>A0ACB7ZKT5</accession>
<dbReference type="Proteomes" id="UP000828048">
    <property type="component" value="Chromosome 9"/>
</dbReference>
<proteinExistence type="predicted"/>
<comment type="caution">
    <text evidence="1">The sequence shown here is derived from an EMBL/GenBank/DDBJ whole genome shotgun (WGS) entry which is preliminary data.</text>
</comment>
<reference evidence="1 2" key="1">
    <citation type="journal article" date="2021" name="Hortic Res">
        <title>High-quality reference genome and annotation aids understanding of berry development for evergreen blueberry (Vaccinium darrowii).</title>
        <authorList>
            <person name="Yu J."/>
            <person name="Hulse-Kemp A.M."/>
            <person name="Babiker E."/>
            <person name="Staton M."/>
        </authorList>
    </citation>
    <scope>NUCLEOTIDE SEQUENCE [LARGE SCALE GENOMIC DNA]</scope>
    <source>
        <strain evidence="2">cv. NJ 8807/NJ 8810</strain>
        <tissue evidence="1">Young leaf</tissue>
    </source>
</reference>
<dbReference type="EMBL" id="CM037159">
    <property type="protein sequence ID" value="KAH7866079.1"/>
    <property type="molecule type" value="Genomic_DNA"/>
</dbReference>